<dbReference type="AlphaFoldDB" id="A0A0W8DDL0"/>
<evidence type="ECO:0000256" key="2">
    <source>
        <dbReference type="SAM" id="MobiDB-lite"/>
    </source>
</evidence>
<proteinExistence type="predicted"/>
<sequence>MAARVTKLFLQNCASAKVDTSKSTKAKGKAPNSSSTLSKTAQRKLRQKSKKVSGKSKVKVLEEARRDLEQADRTAENLRKLKNKTSTKSQRLMAKVRPFASGERLFNEAESADDSFLLCFSSLLTRFLRSELLYSGKSMTFHSAGARWFSRQRNRRGWIGELTRSKTYRTQQSKWAAQVSAV</sequence>
<dbReference type="Proteomes" id="UP000052943">
    <property type="component" value="Unassembled WGS sequence"/>
</dbReference>
<dbReference type="EMBL" id="LNFP01000077">
    <property type="protein sequence ID" value="KUF98202.1"/>
    <property type="molecule type" value="Genomic_DNA"/>
</dbReference>
<evidence type="ECO:0000313" key="3">
    <source>
        <dbReference type="EMBL" id="KUF94451.1"/>
    </source>
</evidence>
<dbReference type="EMBL" id="LNFO01001157">
    <property type="protein sequence ID" value="KUF94451.1"/>
    <property type="molecule type" value="Genomic_DNA"/>
</dbReference>
<gene>
    <name evidence="3" type="ORF">AM587_10012786</name>
    <name evidence="4" type="ORF">AM588_10007484</name>
</gene>
<dbReference type="Proteomes" id="UP000054636">
    <property type="component" value="Unassembled WGS sequence"/>
</dbReference>
<dbReference type="OrthoDB" id="167999at2759"/>
<reference evidence="5 6" key="1">
    <citation type="submission" date="2015-11" db="EMBL/GenBank/DDBJ databases">
        <title>Genomes and virulence difference between two physiological races of Phytophthora nicotianae.</title>
        <authorList>
            <person name="Liu H."/>
            <person name="Ma X."/>
            <person name="Yu H."/>
            <person name="Fang D."/>
            <person name="Li Y."/>
            <person name="Wang X."/>
            <person name="Wang W."/>
            <person name="Dong Y."/>
            <person name="Xiao B."/>
        </authorList>
    </citation>
    <scope>NUCLEOTIDE SEQUENCE [LARGE SCALE GENOMIC DNA]</scope>
    <source>
        <strain evidence="5">race 0</strain>
        <strain evidence="3">Race 0</strain>
        <strain evidence="6">race 1</strain>
        <strain evidence="4">Race 1</strain>
    </source>
</reference>
<feature type="region of interest" description="Disordered" evidence="2">
    <location>
        <begin position="17"/>
        <end position="57"/>
    </location>
</feature>
<evidence type="ECO:0000313" key="5">
    <source>
        <dbReference type="Proteomes" id="UP000052943"/>
    </source>
</evidence>
<protein>
    <submittedName>
        <fullName evidence="4">Lysosomal cobalamin transporter</fullName>
    </submittedName>
</protein>
<accession>A0A0W8DDL0</accession>
<feature type="coiled-coil region" evidence="1">
    <location>
        <begin position="58"/>
        <end position="88"/>
    </location>
</feature>
<evidence type="ECO:0000313" key="6">
    <source>
        <dbReference type="Proteomes" id="UP000054636"/>
    </source>
</evidence>
<organism evidence="3 5">
    <name type="scientific">Phytophthora nicotianae</name>
    <name type="common">Potato buckeye rot agent</name>
    <name type="synonym">Phytophthora parasitica</name>
    <dbReference type="NCBI Taxonomy" id="4792"/>
    <lineage>
        <taxon>Eukaryota</taxon>
        <taxon>Sar</taxon>
        <taxon>Stramenopiles</taxon>
        <taxon>Oomycota</taxon>
        <taxon>Peronosporomycetes</taxon>
        <taxon>Peronosporales</taxon>
        <taxon>Peronosporaceae</taxon>
        <taxon>Phytophthora</taxon>
    </lineage>
</organism>
<keyword evidence="1" id="KW-0175">Coiled coil</keyword>
<comment type="caution">
    <text evidence="3">The sequence shown here is derived from an EMBL/GenBank/DDBJ whole genome shotgun (WGS) entry which is preliminary data.</text>
</comment>
<evidence type="ECO:0000256" key="1">
    <source>
        <dbReference type="SAM" id="Coils"/>
    </source>
</evidence>
<feature type="compositionally biased region" description="Basic residues" evidence="2">
    <location>
        <begin position="41"/>
        <end position="57"/>
    </location>
</feature>
<feature type="compositionally biased region" description="Polar residues" evidence="2">
    <location>
        <begin position="31"/>
        <end position="40"/>
    </location>
</feature>
<evidence type="ECO:0000313" key="4">
    <source>
        <dbReference type="EMBL" id="KUF98202.1"/>
    </source>
</evidence>
<name>A0A0W8DDL0_PHYNI</name>